<keyword evidence="4" id="KW-0812">Transmembrane</keyword>
<evidence type="ECO:0000313" key="13">
    <source>
        <dbReference type="Proteomes" id="UP000450000"/>
    </source>
</evidence>
<dbReference type="RefSeq" id="WP_153464631.1">
    <property type="nucleotide sequence ID" value="NZ_WBOF01000001.1"/>
</dbReference>
<proteinExistence type="inferred from homology"/>
<dbReference type="SUPFAM" id="SSF49899">
    <property type="entry name" value="Concanavalin A-like lectins/glucanases"/>
    <property type="match status" value="1"/>
</dbReference>
<evidence type="ECO:0000256" key="7">
    <source>
        <dbReference type="ARBA" id="ARBA00023136"/>
    </source>
</evidence>
<comment type="subcellular location">
    <subcellularLocation>
        <location evidence="1">Membrane</location>
        <topology evidence="1">Single-pass type II membrane protein</topology>
    </subcellularLocation>
</comment>
<name>A0A6N7KXY9_9ACTN</name>
<dbReference type="PANTHER" id="PTHR10963:SF55">
    <property type="entry name" value="GLYCOSIDE HYDROLASE FAMILY 16 PROTEIN"/>
    <property type="match status" value="1"/>
</dbReference>
<sequence length="289" mass="30288">MELRRSPWCAMPAGALALLLTALAGCSGSGGGPASSARPSASSSRASRSVMPLGIPGDWHLVFEDEFDGTSLDTAKWSTGNPFAPGAIAPPVNDKELDCYDAAQVAVRDGMLHVTAEARQQTCGDRTLPYVSGMVNSRDKFSFTFGALEARVNVPAAAPGVVANWPAFWAVGADWPHGGENDVMEGLHGLVCAHFNSAAASTGSCSDTGLTGWHVFGAEWQDGRVDYYRDGILVATLTQGITSAPMWLMLDNAVQPAIGGPTSLPATLSFDYVRVWQRRSPSPTGSSAA</sequence>
<comment type="similarity">
    <text evidence="2">Belongs to the glycosyl hydrolase 16 family.</text>
</comment>
<evidence type="ECO:0000256" key="8">
    <source>
        <dbReference type="ARBA" id="ARBA00023180"/>
    </source>
</evidence>
<keyword evidence="12" id="KW-0378">Hydrolase</keyword>
<keyword evidence="9" id="KW-0961">Cell wall biogenesis/degradation</keyword>
<protein>
    <submittedName>
        <fullName evidence="12">Glycoside hydrolase family 16 protein</fullName>
    </submittedName>
</protein>
<feature type="domain" description="GH16" evidence="11">
    <location>
        <begin position="43"/>
        <end position="281"/>
    </location>
</feature>
<evidence type="ECO:0000256" key="5">
    <source>
        <dbReference type="ARBA" id="ARBA00022968"/>
    </source>
</evidence>
<dbReference type="InterPro" id="IPR050546">
    <property type="entry name" value="Glycosyl_Hydrlase_16"/>
</dbReference>
<accession>A0A6N7KXY9</accession>
<dbReference type="GO" id="GO:0016020">
    <property type="term" value="C:membrane"/>
    <property type="evidence" value="ECO:0007669"/>
    <property type="project" value="UniProtKB-SubCell"/>
</dbReference>
<evidence type="ECO:0000256" key="4">
    <source>
        <dbReference type="ARBA" id="ARBA00022692"/>
    </source>
</evidence>
<dbReference type="PROSITE" id="PS51762">
    <property type="entry name" value="GH16_2"/>
    <property type="match status" value="1"/>
</dbReference>
<dbReference type="EMBL" id="WBOF01000001">
    <property type="protein sequence ID" value="MQS15217.1"/>
    <property type="molecule type" value="Genomic_DNA"/>
</dbReference>
<dbReference type="OrthoDB" id="9809583at2"/>
<dbReference type="AlphaFoldDB" id="A0A6N7KXY9"/>
<keyword evidence="5" id="KW-0735">Signal-anchor</keyword>
<dbReference type="GO" id="GO:0005975">
    <property type="term" value="P:carbohydrate metabolic process"/>
    <property type="evidence" value="ECO:0007669"/>
    <property type="project" value="InterPro"/>
</dbReference>
<dbReference type="InterPro" id="IPR013320">
    <property type="entry name" value="ConA-like_dom_sf"/>
</dbReference>
<evidence type="ECO:0000259" key="11">
    <source>
        <dbReference type="PROSITE" id="PS51762"/>
    </source>
</evidence>
<comment type="caution">
    <text evidence="12">The sequence shown here is derived from an EMBL/GenBank/DDBJ whole genome shotgun (WGS) entry which is preliminary data.</text>
</comment>
<evidence type="ECO:0000256" key="9">
    <source>
        <dbReference type="ARBA" id="ARBA00023316"/>
    </source>
</evidence>
<reference evidence="12 13" key="1">
    <citation type="submission" date="2019-09" db="EMBL/GenBank/DDBJ databases">
        <title>Genome Sequences of Streptomyces kaniharaensis ATCC 21070.</title>
        <authorList>
            <person name="Zhu W."/>
            <person name="De Crecy-Lagard V."/>
            <person name="Richards N.G."/>
        </authorList>
    </citation>
    <scope>NUCLEOTIDE SEQUENCE [LARGE SCALE GENOMIC DNA]</scope>
    <source>
        <strain evidence="12 13">SF-557</strain>
    </source>
</reference>
<dbReference type="CDD" id="cd08023">
    <property type="entry name" value="GH16_laminarinase_like"/>
    <property type="match status" value="1"/>
</dbReference>
<keyword evidence="6" id="KW-1133">Transmembrane helix</keyword>
<dbReference type="InterPro" id="IPR000757">
    <property type="entry name" value="Beta-glucanase-like"/>
</dbReference>
<dbReference type="PROSITE" id="PS51257">
    <property type="entry name" value="PROKAR_LIPOPROTEIN"/>
    <property type="match status" value="1"/>
</dbReference>
<dbReference type="PANTHER" id="PTHR10963">
    <property type="entry name" value="GLYCOSYL HYDROLASE-RELATED"/>
    <property type="match status" value="1"/>
</dbReference>
<keyword evidence="13" id="KW-1185">Reference proteome</keyword>
<evidence type="ECO:0000256" key="1">
    <source>
        <dbReference type="ARBA" id="ARBA00004606"/>
    </source>
</evidence>
<dbReference type="InterPro" id="IPR005629">
    <property type="entry name" value="Skn1/Kre6/Sbg1"/>
</dbReference>
<evidence type="ECO:0000256" key="6">
    <source>
        <dbReference type="ARBA" id="ARBA00022989"/>
    </source>
</evidence>
<gene>
    <name evidence="12" type="ORF">F7Q99_23850</name>
</gene>
<evidence type="ECO:0000256" key="10">
    <source>
        <dbReference type="SAM" id="SignalP"/>
    </source>
</evidence>
<dbReference type="GO" id="GO:0004553">
    <property type="term" value="F:hydrolase activity, hydrolyzing O-glycosyl compounds"/>
    <property type="evidence" value="ECO:0007669"/>
    <property type="project" value="InterPro"/>
</dbReference>
<dbReference type="Gene3D" id="2.60.120.200">
    <property type="match status" value="1"/>
</dbReference>
<keyword evidence="8" id="KW-0325">Glycoprotein</keyword>
<keyword evidence="10" id="KW-0732">Signal</keyword>
<evidence type="ECO:0000256" key="3">
    <source>
        <dbReference type="ARBA" id="ARBA00010962"/>
    </source>
</evidence>
<dbReference type="Proteomes" id="UP000450000">
    <property type="component" value="Unassembled WGS sequence"/>
</dbReference>
<keyword evidence="7" id="KW-0472">Membrane</keyword>
<evidence type="ECO:0000313" key="12">
    <source>
        <dbReference type="EMBL" id="MQS15217.1"/>
    </source>
</evidence>
<feature type="chain" id="PRO_5039553372" evidence="10">
    <location>
        <begin position="25"/>
        <end position="289"/>
    </location>
</feature>
<comment type="similarity">
    <text evidence="3">Belongs to the SKN1/KRE6 family.</text>
</comment>
<organism evidence="12 13">
    <name type="scientific">Streptomyces kaniharaensis</name>
    <dbReference type="NCBI Taxonomy" id="212423"/>
    <lineage>
        <taxon>Bacteria</taxon>
        <taxon>Bacillati</taxon>
        <taxon>Actinomycetota</taxon>
        <taxon>Actinomycetes</taxon>
        <taxon>Kitasatosporales</taxon>
        <taxon>Streptomycetaceae</taxon>
        <taxon>Streptomyces</taxon>
    </lineage>
</organism>
<evidence type="ECO:0000256" key="2">
    <source>
        <dbReference type="ARBA" id="ARBA00006865"/>
    </source>
</evidence>
<feature type="signal peptide" evidence="10">
    <location>
        <begin position="1"/>
        <end position="24"/>
    </location>
</feature>
<dbReference type="Pfam" id="PF03935">
    <property type="entry name" value="SKN1_KRE6_Sbg1"/>
    <property type="match status" value="1"/>
</dbReference>